<gene>
    <name evidence="1" type="ORF">E5288_WYG019602</name>
</gene>
<protein>
    <submittedName>
        <fullName evidence="1">Uncharacterized protein</fullName>
    </submittedName>
</protein>
<evidence type="ECO:0000313" key="1">
    <source>
        <dbReference type="EMBL" id="MXQ91914.1"/>
    </source>
</evidence>
<keyword evidence="2" id="KW-1185">Reference proteome</keyword>
<name>A0A6B0RV54_9CETA</name>
<dbReference type="EMBL" id="VBQZ03000076">
    <property type="protein sequence ID" value="MXQ91914.1"/>
    <property type="molecule type" value="Genomic_DNA"/>
</dbReference>
<accession>A0A6B0RV54</accession>
<sequence>MGAAGRKHWSELRGAPGRHQCAEDQAFGTVRTRHSGSNWAARTLVWDIQGCGKRTGVEVATHSEDKLMGSDIILPALPPPPLTP</sequence>
<comment type="caution">
    <text evidence="1">The sequence shown here is derived from an EMBL/GenBank/DDBJ whole genome shotgun (WGS) entry which is preliminary data.</text>
</comment>
<organism evidence="1 2">
    <name type="scientific">Bos mutus</name>
    <name type="common">wild yak</name>
    <dbReference type="NCBI Taxonomy" id="72004"/>
    <lineage>
        <taxon>Eukaryota</taxon>
        <taxon>Metazoa</taxon>
        <taxon>Chordata</taxon>
        <taxon>Craniata</taxon>
        <taxon>Vertebrata</taxon>
        <taxon>Euteleostomi</taxon>
        <taxon>Mammalia</taxon>
        <taxon>Eutheria</taxon>
        <taxon>Laurasiatheria</taxon>
        <taxon>Artiodactyla</taxon>
        <taxon>Ruminantia</taxon>
        <taxon>Pecora</taxon>
        <taxon>Bovidae</taxon>
        <taxon>Bovinae</taxon>
        <taxon>Bos</taxon>
    </lineage>
</organism>
<evidence type="ECO:0000313" key="2">
    <source>
        <dbReference type="Proteomes" id="UP000322234"/>
    </source>
</evidence>
<dbReference type="Proteomes" id="UP000322234">
    <property type="component" value="Unassembled WGS sequence"/>
</dbReference>
<dbReference type="AlphaFoldDB" id="A0A6B0RV54"/>
<proteinExistence type="predicted"/>
<reference evidence="1" key="1">
    <citation type="submission" date="2019-10" db="EMBL/GenBank/DDBJ databases">
        <title>The sequence and de novo assembly of the wild yak genome.</title>
        <authorList>
            <person name="Liu Y."/>
        </authorList>
    </citation>
    <scope>NUCLEOTIDE SEQUENCE [LARGE SCALE GENOMIC DNA]</scope>
    <source>
        <strain evidence="1">WY2019</strain>
    </source>
</reference>